<evidence type="ECO:0000259" key="1">
    <source>
        <dbReference type="Pfam" id="PF13966"/>
    </source>
</evidence>
<dbReference type="PANTHER" id="PTHR47746">
    <property type="entry name" value="ZF-RVT DOMAIN-CONTAINING PROTEIN"/>
    <property type="match status" value="1"/>
</dbReference>
<dbReference type="EMBL" id="QGKY02000094">
    <property type="protein sequence ID" value="KAF2604289.1"/>
    <property type="molecule type" value="Genomic_DNA"/>
</dbReference>
<dbReference type="AlphaFoldDB" id="A0A3N6PYI2"/>
<sequence length="225" mass="25740">MYLSLLDSHPRVQWSTAVWPLGGIPRHSFLCWLVTLDCCPTRDRMIKWGLNVSPTCLLCNTANESRDHLFFQCDFWDRLLALVTRRCGFLGDQSWNGCLNNLITYQGTNCQRKLCLLAWQACIYFIWSERNNRLHRNIYRTHDAVFSLLDSTIRNMIATYIGTQGQAYPLLCSVCGSLKGINPSFHAIIGSRCFLSDRYGNISSTLFVLGFSFLQGLSNLGLWPH</sequence>
<dbReference type="EMBL" id="QGKV02000649">
    <property type="protein sequence ID" value="KAF3582944.1"/>
    <property type="molecule type" value="Genomic_DNA"/>
</dbReference>
<evidence type="ECO:0000313" key="4">
    <source>
        <dbReference type="Proteomes" id="UP000266723"/>
    </source>
</evidence>
<evidence type="ECO:0000313" key="3">
    <source>
        <dbReference type="EMBL" id="KAF3582944.1"/>
    </source>
</evidence>
<keyword evidence="4" id="KW-1185">Reference proteome</keyword>
<dbReference type="PANTHER" id="PTHR47746:SF88">
    <property type="entry name" value="RNA-DIRECTED DNA POLYMERASE (REVERSE TRANSCRIPTASE)-RELATED FAMILY PROTEIN-RELATED"/>
    <property type="match status" value="1"/>
</dbReference>
<comment type="caution">
    <text evidence="2">The sequence shown here is derived from an EMBL/GenBank/DDBJ whole genome shotgun (WGS) entry which is preliminary data.</text>
</comment>
<dbReference type="OrthoDB" id="1748554at2759"/>
<reference evidence="3 4" key="3">
    <citation type="journal article" date="2020" name="BMC Genomics">
        <title>Intraspecific diversification of the crop wild relative Brassica cretica Lam. using demographic model selection.</title>
        <authorList>
            <person name="Kioukis A."/>
            <person name="Michalopoulou V.A."/>
            <person name="Briers L."/>
            <person name="Pirintsos S."/>
            <person name="Studholme D.J."/>
            <person name="Pavlidis P."/>
            <person name="Sarris P.F."/>
        </authorList>
    </citation>
    <scope>NUCLEOTIDE SEQUENCE [LARGE SCALE GENOMIC DNA]</scope>
    <source>
        <strain evidence="4">cv. PFS-1207/04</strain>
        <strain evidence="3">PFS-1207/04</strain>
    </source>
</reference>
<reference evidence="3" key="2">
    <citation type="submission" date="2019-12" db="EMBL/GenBank/DDBJ databases">
        <authorList>
            <person name="Studholme D.J."/>
            <person name="Sarris P."/>
        </authorList>
    </citation>
    <scope>NUCLEOTIDE SEQUENCE</scope>
    <source>
        <strain evidence="3">PFS-1207/04</strain>
        <tissue evidence="3">Leaf</tissue>
    </source>
</reference>
<dbReference type="Pfam" id="PF13966">
    <property type="entry name" value="zf-RVT"/>
    <property type="match status" value="1"/>
</dbReference>
<reference evidence="2" key="1">
    <citation type="submission" date="2019-12" db="EMBL/GenBank/DDBJ databases">
        <title>Genome sequencing and annotation of Brassica cretica.</title>
        <authorList>
            <person name="Studholme D.J."/>
            <person name="Sarris P.F."/>
        </authorList>
    </citation>
    <scope>NUCLEOTIDE SEQUENCE</scope>
    <source>
        <strain evidence="2">PFS-102/07</strain>
        <tissue evidence="2">Leaf</tissue>
    </source>
</reference>
<feature type="domain" description="Reverse transcriptase zinc-binding" evidence="1">
    <location>
        <begin position="2"/>
        <end position="76"/>
    </location>
</feature>
<gene>
    <name evidence="3" type="ORF">DY000_02028638</name>
    <name evidence="2" type="ORF">F2Q70_00024560</name>
</gene>
<name>A0A3N6PYI2_BRACR</name>
<organism evidence="2">
    <name type="scientific">Brassica cretica</name>
    <name type="common">Mustard</name>
    <dbReference type="NCBI Taxonomy" id="69181"/>
    <lineage>
        <taxon>Eukaryota</taxon>
        <taxon>Viridiplantae</taxon>
        <taxon>Streptophyta</taxon>
        <taxon>Embryophyta</taxon>
        <taxon>Tracheophyta</taxon>
        <taxon>Spermatophyta</taxon>
        <taxon>Magnoliopsida</taxon>
        <taxon>eudicotyledons</taxon>
        <taxon>Gunneridae</taxon>
        <taxon>Pentapetalae</taxon>
        <taxon>rosids</taxon>
        <taxon>malvids</taxon>
        <taxon>Brassicales</taxon>
        <taxon>Brassicaceae</taxon>
        <taxon>Brassiceae</taxon>
        <taxon>Brassica</taxon>
    </lineage>
</organism>
<evidence type="ECO:0000313" key="2">
    <source>
        <dbReference type="EMBL" id="KAF2604289.1"/>
    </source>
</evidence>
<accession>A0A3N6PYI2</accession>
<protein>
    <recommendedName>
        <fullName evidence="1">Reverse transcriptase zinc-binding domain-containing protein</fullName>
    </recommendedName>
</protein>
<proteinExistence type="predicted"/>
<dbReference type="Proteomes" id="UP000266723">
    <property type="component" value="Unassembled WGS sequence"/>
</dbReference>
<dbReference type="InterPro" id="IPR026960">
    <property type="entry name" value="RVT-Znf"/>
</dbReference>